<proteinExistence type="predicted"/>
<accession>A0A1Q2YKT9</accession>
<feature type="compositionally biased region" description="Basic and acidic residues" evidence="2">
    <location>
        <begin position="359"/>
        <end position="377"/>
    </location>
</feature>
<feature type="compositionally biased region" description="Polar residues" evidence="2">
    <location>
        <begin position="31"/>
        <end position="42"/>
    </location>
</feature>
<protein>
    <submittedName>
        <fullName evidence="3">Uncharacterized protein</fullName>
    </submittedName>
</protein>
<feature type="region of interest" description="Disordered" evidence="2">
    <location>
        <begin position="1"/>
        <end position="48"/>
    </location>
</feature>
<evidence type="ECO:0000256" key="1">
    <source>
        <dbReference type="SAM" id="Coils"/>
    </source>
</evidence>
<evidence type="ECO:0000313" key="3">
    <source>
        <dbReference type="EMBL" id="GAV30101.1"/>
    </source>
</evidence>
<evidence type="ECO:0000256" key="2">
    <source>
        <dbReference type="SAM" id="MobiDB-lite"/>
    </source>
</evidence>
<dbReference type="OrthoDB" id="3996053at2759"/>
<dbReference type="EMBL" id="BDGI01000158">
    <property type="protein sequence ID" value="GAV30101.1"/>
    <property type="molecule type" value="Genomic_DNA"/>
</dbReference>
<feature type="region of interest" description="Disordered" evidence="2">
    <location>
        <begin position="354"/>
        <end position="440"/>
    </location>
</feature>
<sequence length="465" mass="54224">MNSLENGTRADRFAGRSESRPVPSQVRFKNVLQSSKNPISLNQKERERRKHEALEFLRKETRTGQSATHSIPRKYTTRQNNPESLKTYQLLGEKPIDPILGSSSRYAIYDDQTMKNITKESLRRNPLGYTSRISDRRAKVSKPSTSHTLKNNGLLNSLSNFGSKVFRSILYSEQDTNPNEPSSQPSFSSLGSFRSDLQKEQDDILRNEIKQKELDLQLAERRRYLDELNRQIVRTEKTLASDSPTTIMDQSKSIDQQIGKLDERLQNILEEVNSTSNGKLLKELESIKGELTTLRRKQESNNMKFESRFEDMKLENQLNRQKFDQLFEELEEKRKELDLEKDTLIKILQRNSSDQTNTKFEKRRNYFDEKANRDRTAKRQLNIYNKSVISDHEDSENDNGHDDDDDDDDDDDGNDGNESGSSDIMKYIRKNKRKNVEYTPVRVRDRIKQITSNLKKIEKVAKKSR</sequence>
<dbReference type="Proteomes" id="UP000186136">
    <property type="component" value="Unassembled WGS sequence"/>
</dbReference>
<feature type="compositionally biased region" description="Acidic residues" evidence="2">
    <location>
        <begin position="393"/>
        <end position="415"/>
    </location>
</feature>
<reference evidence="3 4" key="1">
    <citation type="submission" date="2016-08" db="EMBL/GenBank/DDBJ databases">
        <title>Whole genome shotgun sequence of Pichia membranifaciens KS47-1.</title>
        <authorList>
            <person name="Konishi M."/>
            <person name="Ishida M."/>
            <person name="Arakawa T."/>
            <person name="Kato Y."/>
            <person name="Horiuchi J."/>
        </authorList>
    </citation>
    <scope>NUCLEOTIDE SEQUENCE [LARGE SCALE GENOMIC DNA]</scope>
    <source>
        <strain evidence="3 4">KS47-1</strain>
    </source>
</reference>
<dbReference type="AlphaFoldDB" id="A0A1Q2YKT9"/>
<keyword evidence="1" id="KW-0175">Coiled coil</keyword>
<feature type="coiled-coil region" evidence="1">
    <location>
        <begin position="277"/>
        <end position="347"/>
    </location>
</feature>
<evidence type="ECO:0000313" key="4">
    <source>
        <dbReference type="Proteomes" id="UP000186136"/>
    </source>
</evidence>
<keyword evidence="4" id="KW-1185">Reference proteome</keyword>
<gene>
    <name evidence="3" type="ORF">PMKS-003607</name>
</gene>
<organism evidence="3 4">
    <name type="scientific">Pichia membranifaciens</name>
    <dbReference type="NCBI Taxonomy" id="4926"/>
    <lineage>
        <taxon>Eukaryota</taxon>
        <taxon>Fungi</taxon>
        <taxon>Dikarya</taxon>
        <taxon>Ascomycota</taxon>
        <taxon>Saccharomycotina</taxon>
        <taxon>Pichiomycetes</taxon>
        <taxon>Pichiales</taxon>
        <taxon>Pichiaceae</taxon>
        <taxon>Pichia</taxon>
    </lineage>
</organism>
<name>A0A1Q2YKT9_9ASCO</name>
<comment type="caution">
    <text evidence="3">The sequence shown here is derived from an EMBL/GenBank/DDBJ whole genome shotgun (WGS) entry which is preliminary data.</text>
</comment>
<feature type="compositionally biased region" description="Basic and acidic residues" evidence="2">
    <location>
        <begin position="8"/>
        <end position="19"/>
    </location>
</feature>